<gene>
    <name evidence="2" type="primary">unc-103</name>
    <name evidence="2" type="ORF">TNIN_441631</name>
</gene>
<feature type="compositionally biased region" description="Polar residues" evidence="1">
    <location>
        <begin position="394"/>
        <end position="404"/>
    </location>
</feature>
<evidence type="ECO:0000313" key="3">
    <source>
        <dbReference type="Proteomes" id="UP000886998"/>
    </source>
</evidence>
<sequence>MRISGSVSVKWILIREFGYLARWVVGNLCAPPAPRYSPCFSLELRILYKVSGKDDIFGENPCIHTSVGKSRCNVRALTYCDLHKILREDLLDVLDMYPEFQENFSQNLEITFGLRDEEQAGVDPDLFRNKLTYRPASLSEDEDPRMYAYQYPRPRRKRTNRHSFLGEGIAGFSDFDDEEDQRRFSCHGTLEFSPDKAGQDVTPANLNFAGRNEKKPNLRDSISGVAESVTNLTSAIFGGSATSKPPISVPSLTTNPRRTSAQDVRVDIWTRPVTLTRSSTSLKHFKERPHLLGPGDQATASSSTGSHVSRKMAFLVSPIDGPSGSTSHTLLDDDEAGADGDVDEDDDVDKADGTPSSKLRSRQSKSSQGRMTTTSSAPQTTTSGHKSTSSSMTIPLSCSSSTAHTPGDELSPDQPLCDRTCDELSKLDVRVEDLSKQIEGLDYKISTEMQSVIQMLNRLIEAQHLPPLEVVAPPSIPAGTTADLPPLTMALRSSSVQLPPMEKSRIRVYRRAISLQGTPVPLDSTLRQILGRGSKSQEELVDDIPESIAEEPAHILPHAQTAKSKCPNVCSSEKIELKPLASDNVTEHDDRNICSGEQPKESSVVPTNVTGEAKPVGNSTIEKTSKAETRSRSVEDLPEKPRSYAFRDSKSSAV</sequence>
<evidence type="ECO:0000313" key="2">
    <source>
        <dbReference type="EMBL" id="GFY77016.1"/>
    </source>
</evidence>
<feature type="compositionally biased region" description="Acidic residues" evidence="1">
    <location>
        <begin position="332"/>
        <end position="349"/>
    </location>
</feature>
<name>A0A8X7CQM5_9ARAC</name>
<protein>
    <submittedName>
        <fullName evidence="2">Potassium voltage-gated channel unc-103</fullName>
    </submittedName>
</protein>
<dbReference type="GO" id="GO:0042391">
    <property type="term" value="P:regulation of membrane potential"/>
    <property type="evidence" value="ECO:0007669"/>
    <property type="project" value="TreeGrafter"/>
</dbReference>
<dbReference type="GO" id="GO:0005242">
    <property type="term" value="F:inward rectifier potassium channel activity"/>
    <property type="evidence" value="ECO:0007669"/>
    <property type="project" value="TreeGrafter"/>
</dbReference>
<accession>A0A8X7CQM5</accession>
<organism evidence="2 3">
    <name type="scientific">Trichonephila inaurata madagascariensis</name>
    <dbReference type="NCBI Taxonomy" id="2747483"/>
    <lineage>
        <taxon>Eukaryota</taxon>
        <taxon>Metazoa</taxon>
        <taxon>Ecdysozoa</taxon>
        <taxon>Arthropoda</taxon>
        <taxon>Chelicerata</taxon>
        <taxon>Arachnida</taxon>
        <taxon>Araneae</taxon>
        <taxon>Araneomorphae</taxon>
        <taxon>Entelegynae</taxon>
        <taxon>Araneoidea</taxon>
        <taxon>Nephilidae</taxon>
        <taxon>Trichonephila</taxon>
        <taxon>Trichonephila inaurata</taxon>
    </lineage>
</organism>
<dbReference type="OrthoDB" id="432483at2759"/>
<proteinExistence type="predicted"/>
<dbReference type="Gene3D" id="2.60.120.10">
    <property type="entry name" value="Jelly Rolls"/>
    <property type="match status" value="1"/>
</dbReference>
<keyword evidence="3" id="KW-1185">Reference proteome</keyword>
<dbReference type="GO" id="GO:0005886">
    <property type="term" value="C:plasma membrane"/>
    <property type="evidence" value="ECO:0007669"/>
    <property type="project" value="TreeGrafter"/>
</dbReference>
<feature type="compositionally biased region" description="Basic and acidic residues" evidence="1">
    <location>
        <begin position="623"/>
        <end position="654"/>
    </location>
</feature>
<dbReference type="PANTHER" id="PTHR10217">
    <property type="entry name" value="VOLTAGE AND LIGAND GATED POTASSIUM CHANNEL"/>
    <property type="match status" value="1"/>
</dbReference>
<dbReference type="InterPro" id="IPR014710">
    <property type="entry name" value="RmlC-like_jellyroll"/>
</dbReference>
<feature type="compositionally biased region" description="Low complexity" evidence="1">
    <location>
        <begin position="364"/>
        <end position="393"/>
    </location>
</feature>
<dbReference type="Proteomes" id="UP000886998">
    <property type="component" value="Unassembled WGS sequence"/>
</dbReference>
<dbReference type="InterPro" id="IPR050818">
    <property type="entry name" value="KCNH_animal-type"/>
</dbReference>
<dbReference type="AlphaFoldDB" id="A0A8X7CQM5"/>
<feature type="region of interest" description="Disordered" evidence="1">
    <location>
        <begin position="280"/>
        <end position="415"/>
    </location>
</feature>
<dbReference type="InterPro" id="IPR018490">
    <property type="entry name" value="cNMP-bd_dom_sf"/>
</dbReference>
<dbReference type="SUPFAM" id="SSF51206">
    <property type="entry name" value="cAMP-binding domain-like"/>
    <property type="match status" value="1"/>
</dbReference>
<reference evidence="2" key="1">
    <citation type="submission" date="2020-08" db="EMBL/GenBank/DDBJ databases">
        <title>Multicomponent nature underlies the extraordinary mechanical properties of spider dragline silk.</title>
        <authorList>
            <person name="Kono N."/>
            <person name="Nakamura H."/>
            <person name="Mori M."/>
            <person name="Yoshida Y."/>
            <person name="Ohtoshi R."/>
            <person name="Malay A.D."/>
            <person name="Moran D.A.P."/>
            <person name="Tomita M."/>
            <person name="Numata K."/>
            <person name="Arakawa K."/>
        </authorList>
    </citation>
    <scope>NUCLEOTIDE SEQUENCE</scope>
</reference>
<feature type="region of interest" description="Disordered" evidence="1">
    <location>
        <begin position="581"/>
        <end position="654"/>
    </location>
</feature>
<evidence type="ECO:0000256" key="1">
    <source>
        <dbReference type="SAM" id="MobiDB-lite"/>
    </source>
</evidence>
<dbReference type="PANTHER" id="PTHR10217:SF548">
    <property type="entry name" value="GH12235P"/>
    <property type="match status" value="1"/>
</dbReference>
<dbReference type="EMBL" id="BMAV01022273">
    <property type="protein sequence ID" value="GFY77016.1"/>
    <property type="molecule type" value="Genomic_DNA"/>
</dbReference>
<feature type="compositionally biased region" description="Polar residues" evidence="1">
    <location>
        <begin position="298"/>
        <end position="307"/>
    </location>
</feature>
<comment type="caution">
    <text evidence="2">The sequence shown here is derived from an EMBL/GenBank/DDBJ whole genome shotgun (WGS) entry which is preliminary data.</text>
</comment>